<evidence type="ECO:0000313" key="2">
    <source>
        <dbReference type="Proteomes" id="UP000319353"/>
    </source>
</evidence>
<proteinExistence type="predicted"/>
<sequence length="148" mass="16688">MSATRTAAASYVSKDLGDFNRVSGELRYGFIDRGPHSIETGLGYNVNSETYADNGKTKLSSFFGRVRYVYDRTYGLDLQVGKNTTYNFTDRTGLKHDIPAHTAYTAYFVFQPQMNIITSLQYSNTTTLRLDQAPLMGKSWSLGIDYLF</sequence>
<evidence type="ECO:0000313" key="1">
    <source>
        <dbReference type="EMBL" id="TMI97071.1"/>
    </source>
</evidence>
<name>A0A537KMU5_9BACT</name>
<dbReference type="Proteomes" id="UP000319353">
    <property type="component" value="Unassembled WGS sequence"/>
</dbReference>
<organism evidence="1 2">
    <name type="scientific">Candidatus Segetimicrobium genomatis</name>
    <dbReference type="NCBI Taxonomy" id="2569760"/>
    <lineage>
        <taxon>Bacteria</taxon>
        <taxon>Bacillati</taxon>
        <taxon>Candidatus Sysuimicrobiota</taxon>
        <taxon>Candidatus Sysuimicrobiia</taxon>
        <taxon>Candidatus Sysuimicrobiales</taxon>
        <taxon>Candidatus Segetimicrobiaceae</taxon>
        <taxon>Candidatus Segetimicrobium</taxon>
    </lineage>
</organism>
<evidence type="ECO:0008006" key="3">
    <source>
        <dbReference type="Google" id="ProtNLM"/>
    </source>
</evidence>
<protein>
    <recommendedName>
        <fullName evidence="3">DUF481 domain-containing protein</fullName>
    </recommendedName>
</protein>
<dbReference type="AlphaFoldDB" id="A0A537KMU5"/>
<gene>
    <name evidence="1" type="ORF">E6H01_13450</name>
</gene>
<dbReference type="EMBL" id="VBAL01000226">
    <property type="protein sequence ID" value="TMI97071.1"/>
    <property type="molecule type" value="Genomic_DNA"/>
</dbReference>
<comment type="caution">
    <text evidence="1">The sequence shown here is derived from an EMBL/GenBank/DDBJ whole genome shotgun (WGS) entry which is preliminary data.</text>
</comment>
<accession>A0A537KMU5</accession>
<reference evidence="1 2" key="1">
    <citation type="journal article" date="2019" name="Nat. Microbiol.">
        <title>Mediterranean grassland soil C-N compound turnover is dependent on rainfall and depth, and is mediated by genomically divergent microorganisms.</title>
        <authorList>
            <person name="Diamond S."/>
            <person name="Andeer P.F."/>
            <person name="Li Z."/>
            <person name="Crits-Christoph A."/>
            <person name="Burstein D."/>
            <person name="Anantharaman K."/>
            <person name="Lane K.R."/>
            <person name="Thomas B.C."/>
            <person name="Pan C."/>
            <person name="Northen T.R."/>
            <person name="Banfield J.F."/>
        </authorList>
    </citation>
    <scope>NUCLEOTIDE SEQUENCE [LARGE SCALE GENOMIC DNA]</scope>
    <source>
        <strain evidence="1">NP_4</strain>
    </source>
</reference>